<proteinExistence type="predicted"/>
<evidence type="ECO:0000313" key="3">
    <source>
        <dbReference type="Proteomes" id="UP000249304"/>
    </source>
</evidence>
<comment type="caution">
    <text evidence="2">The sequence shown here is derived from an EMBL/GenBank/DDBJ whole genome shotgun (WGS) entry which is preliminary data.</text>
</comment>
<keyword evidence="1" id="KW-0472">Membrane</keyword>
<dbReference type="Proteomes" id="UP000249304">
    <property type="component" value="Unassembled WGS sequence"/>
</dbReference>
<organism evidence="2 3">
    <name type="scientific">Nonomuraea aridisoli</name>
    <dbReference type="NCBI Taxonomy" id="2070368"/>
    <lineage>
        <taxon>Bacteria</taxon>
        <taxon>Bacillati</taxon>
        <taxon>Actinomycetota</taxon>
        <taxon>Actinomycetes</taxon>
        <taxon>Streptosporangiales</taxon>
        <taxon>Streptosporangiaceae</taxon>
        <taxon>Nonomuraea</taxon>
    </lineage>
</organism>
<keyword evidence="1" id="KW-1133">Transmembrane helix</keyword>
<dbReference type="AlphaFoldDB" id="A0A2W2ERE4"/>
<feature type="transmembrane region" description="Helical" evidence="1">
    <location>
        <begin position="35"/>
        <end position="53"/>
    </location>
</feature>
<accession>A0A2W2ERE4</accession>
<reference evidence="2 3" key="1">
    <citation type="submission" date="2018-01" db="EMBL/GenBank/DDBJ databases">
        <title>Draft genome sequence of Nonomuraea sp. KC333.</title>
        <authorList>
            <person name="Sahin N."/>
            <person name="Saygin H."/>
            <person name="Ay H."/>
        </authorList>
    </citation>
    <scope>NUCLEOTIDE SEQUENCE [LARGE SCALE GENOMIC DNA]</scope>
    <source>
        <strain evidence="2 3">KC333</strain>
    </source>
</reference>
<sequence length="89" mass="9067">MKPMVPALLGSGLVVLALGLHLGRCDSFGLLTLEVMAFLAGTALVGAAVVLRLRPGVAMSVLILIGIAAIAFLVASLAIAASFSRCYEL</sequence>
<gene>
    <name evidence="2" type="ORF">C1J01_13250</name>
</gene>
<name>A0A2W2ERE4_9ACTN</name>
<protein>
    <submittedName>
        <fullName evidence="2">Uncharacterized protein</fullName>
    </submittedName>
</protein>
<keyword evidence="3" id="KW-1185">Reference proteome</keyword>
<keyword evidence="1" id="KW-0812">Transmembrane</keyword>
<evidence type="ECO:0000313" key="2">
    <source>
        <dbReference type="EMBL" id="PZG19105.1"/>
    </source>
</evidence>
<dbReference type="EMBL" id="POUD01000043">
    <property type="protein sequence ID" value="PZG19105.1"/>
    <property type="molecule type" value="Genomic_DNA"/>
</dbReference>
<evidence type="ECO:0000256" key="1">
    <source>
        <dbReference type="SAM" id="Phobius"/>
    </source>
</evidence>
<feature type="transmembrane region" description="Helical" evidence="1">
    <location>
        <begin position="60"/>
        <end position="83"/>
    </location>
</feature>